<sequence>MESEWKVHLIDSLKTNLQEKNKTERVSSFKLSISSIQHDGKPDVRILPFAGFIQFKSHENPQLNNQNQDNPKHQKIPYLTLEDAFFPAKDKLLNLISPTTNGENYTPIGKPFCNTNSYKIDWEVLRKKVWEQMPDEEKRIYISYKSYPIDHDFYHYFHSHGYKEEKGERNHHLDYQYNFKYSTSISNGSEENGKRRSSVSKKKDSHIIIHRKSSIKRKFRPTPTPSQAKTRNEKEFIENHQNLTQKAKDNNPETEKEISIKKENKENNPDDNEYHEIEYGKDFHQYSSTSKHSMYIERTNITTYDYENKIVDQQTEVNIQHQNSQVKTITKDEPIGIKSKLNLSHDDLSYTSTSTRSLSPTKEVHNMVKENENSLNLIHKFFVNPTQDDSEEEPYIEIEPYLEDLYFIHSNDIDEEDENDRKNQDHYQIQDHSNEQDLDKKPSLSPSSSSTSSSSSSSSYSSPPSMTTSLSNHEENKKKSLSPKSLSKKELEKAYSNFCLLIIDIETIDYLEMSYFPPKRTTFYKIECPYFSTDTNEMTNEKKKEYFASYKSFNDNQNINDDDIKNNKLNTSIKNSKNNNIINNNYSNNNHELFGNDINTINQNFNRDIKEKKEMKNEKNEKYYDNFNSIYPAKTTQKELLGYEPFTKKEIQNTSYIFDNNEPMTKISQNQTVYKKVYWIKKKILNTNNNILIS</sequence>
<evidence type="ECO:0000256" key="1">
    <source>
        <dbReference type="SAM" id="MobiDB-lite"/>
    </source>
</evidence>
<feature type="region of interest" description="Disordered" evidence="1">
    <location>
        <begin position="184"/>
        <end position="272"/>
    </location>
</feature>
<dbReference type="Gene3D" id="2.30.110.10">
    <property type="entry name" value="Electron Transport, Fmn-binding Protein, Chain A"/>
    <property type="match status" value="1"/>
</dbReference>
<evidence type="ECO:0000313" key="2">
    <source>
        <dbReference type="EMBL" id="ORY81658.1"/>
    </source>
</evidence>
<dbReference type="OrthoDB" id="2159478at2759"/>
<organism evidence="2 3">
    <name type="scientific">Neocallimastix californiae</name>
    <dbReference type="NCBI Taxonomy" id="1754190"/>
    <lineage>
        <taxon>Eukaryota</taxon>
        <taxon>Fungi</taxon>
        <taxon>Fungi incertae sedis</taxon>
        <taxon>Chytridiomycota</taxon>
        <taxon>Chytridiomycota incertae sedis</taxon>
        <taxon>Neocallimastigomycetes</taxon>
        <taxon>Neocallimastigales</taxon>
        <taxon>Neocallimastigaceae</taxon>
        <taxon>Neocallimastix</taxon>
    </lineage>
</organism>
<feature type="compositionally biased region" description="Basic residues" evidence="1">
    <location>
        <begin position="208"/>
        <end position="220"/>
    </location>
</feature>
<proteinExistence type="predicted"/>
<comment type="caution">
    <text evidence="2">The sequence shown here is derived from an EMBL/GenBank/DDBJ whole genome shotgun (WGS) entry which is preliminary data.</text>
</comment>
<evidence type="ECO:0008006" key="4">
    <source>
        <dbReference type="Google" id="ProtNLM"/>
    </source>
</evidence>
<gene>
    <name evidence="2" type="ORF">LY90DRAFT_500045</name>
</gene>
<feature type="region of interest" description="Disordered" evidence="1">
    <location>
        <begin position="416"/>
        <end position="486"/>
    </location>
</feature>
<keyword evidence="3" id="KW-1185">Reference proteome</keyword>
<dbReference type="AlphaFoldDB" id="A0A1Y2FCK8"/>
<reference evidence="2 3" key="1">
    <citation type="submission" date="2016-08" db="EMBL/GenBank/DDBJ databases">
        <title>A Parts List for Fungal Cellulosomes Revealed by Comparative Genomics.</title>
        <authorList>
            <consortium name="DOE Joint Genome Institute"/>
            <person name="Haitjema C.H."/>
            <person name="Gilmore S.P."/>
            <person name="Henske J.K."/>
            <person name="Solomon K.V."/>
            <person name="De Groot R."/>
            <person name="Kuo A."/>
            <person name="Mondo S.J."/>
            <person name="Salamov A.A."/>
            <person name="Labutti K."/>
            <person name="Zhao Z."/>
            <person name="Chiniquy J."/>
            <person name="Barry K."/>
            <person name="Brewer H.M."/>
            <person name="Purvine S.O."/>
            <person name="Wright A.T."/>
            <person name="Boxma B."/>
            <person name="Van Alen T."/>
            <person name="Hackstein J.H."/>
            <person name="Baker S.E."/>
            <person name="Grigoriev I.V."/>
            <person name="O'Malley M.A."/>
        </authorList>
    </citation>
    <scope>NUCLEOTIDE SEQUENCE [LARGE SCALE GENOMIC DNA]</scope>
    <source>
        <strain evidence="2 3">G1</strain>
    </source>
</reference>
<feature type="compositionally biased region" description="Basic and acidic residues" evidence="1">
    <location>
        <begin position="246"/>
        <end position="272"/>
    </location>
</feature>
<feature type="compositionally biased region" description="Basic and acidic residues" evidence="1">
    <location>
        <begin position="419"/>
        <end position="442"/>
    </location>
</feature>
<protein>
    <recommendedName>
        <fullName evidence="4">Pyridoxamine 5'-phosphate oxidase Alr4036 family FMN-binding domain-containing protein</fullName>
    </recommendedName>
</protein>
<accession>A0A1Y2FCK8</accession>
<feature type="compositionally biased region" description="Low complexity" evidence="1">
    <location>
        <begin position="443"/>
        <end position="471"/>
    </location>
</feature>
<name>A0A1Y2FCK8_9FUNG</name>
<dbReference type="InterPro" id="IPR012349">
    <property type="entry name" value="Split_barrel_FMN-bd"/>
</dbReference>
<dbReference type="Proteomes" id="UP000193920">
    <property type="component" value="Unassembled WGS sequence"/>
</dbReference>
<dbReference type="EMBL" id="MCOG01000010">
    <property type="protein sequence ID" value="ORY81658.1"/>
    <property type="molecule type" value="Genomic_DNA"/>
</dbReference>
<evidence type="ECO:0000313" key="3">
    <source>
        <dbReference type="Proteomes" id="UP000193920"/>
    </source>
</evidence>
<dbReference type="STRING" id="1754190.A0A1Y2FCK8"/>